<keyword evidence="3" id="KW-0393">Immunoglobulin domain</keyword>
<evidence type="ECO:0000256" key="2">
    <source>
        <dbReference type="ARBA" id="ARBA00023136"/>
    </source>
</evidence>
<dbReference type="SUPFAM" id="SSF48726">
    <property type="entry name" value="Immunoglobulin"/>
    <property type="match status" value="2"/>
</dbReference>
<evidence type="ECO:0000256" key="1">
    <source>
        <dbReference type="ARBA" id="ARBA00004370"/>
    </source>
</evidence>
<keyword evidence="6" id="KW-1185">Reference proteome</keyword>
<dbReference type="InterPro" id="IPR007110">
    <property type="entry name" value="Ig-like_dom"/>
</dbReference>
<proteinExistence type="predicted"/>
<dbReference type="GO" id="GO:0001817">
    <property type="term" value="P:regulation of cytokine production"/>
    <property type="evidence" value="ECO:0007669"/>
    <property type="project" value="TreeGrafter"/>
</dbReference>
<organism evidence="5 6">
    <name type="scientific">Scomber scombrus</name>
    <name type="common">Atlantic mackerel</name>
    <name type="synonym">Scomber vernalis</name>
    <dbReference type="NCBI Taxonomy" id="13677"/>
    <lineage>
        <taxon>Eukaryota</taxon>
        <taxon>Metazoa</taxon>
        <taxon>Chordata</taxon>
        <taxon>Craniata</taxon>
        <taxon>Vertebrata</taxon>
        <taxon>Euteleostomi</taxon>
        <taxon>Actinopterygii</taxon>
        <taxon>Neopterygii</taxon>
        <taxon>Teleostei</taxon>
        <taxon>Neoteleostei</taxon>
        <taxon>Acanthomorphata</taxon>
        <taxon>Pelagiaria</taxon>
        <taxon>Scombriformes</taxon>
        <taxon>Scombridae</taxon>
        <taxon>Scomber</taxon>
    </lineage>
</organism>
<dbReference type="InterPro" id="IPR003599">
    <property type="entry name" value="Ig_sub"/>
</dbReference>
<evidence type="ECO:0000256" key="3">
    <source>
        <dbReference type="ARBA" id="ARBA00023319"/>
    </source>
</evidence>
<evidence type="ECO:0000259" key="4">
    <source>
        <dbReference type="PROSITE" id="PS50835"/>
    </source>
</evidence>
<accession>A0AAV1QL15</accession>
<dbReference type="Proteomes" id="UP001314229">
    <property type="component" value="Unassembled WGS sequence"/>
</dbReference>
<dbReference type="GO" id="GO:0009897">
    <property type="term" value="C:external side of plasma membrane"/>
    <property type="evidence" value="ECO:0007669"/>
    <property type="project" value="TreeGrafter"/>
</dbReference>
<evidence type="ECO:0000313" key="6">
    <source>
        <dbReference type="Proteomes" id="UP001314229"/>
    </source>
</evidence>
<dbReference type="EMBL" id="CAWUFR010002314">
    <property type="protein sequence ID" value="CAK6984848.1"/>
    <property type="molecule type" value="Genomic_DNA"/>
</dbReference>
<dbReference type="InterPro" id="IPR003598">
    <property type="entry name" value="Ig_sub2"/>
</dbReference>
<dbReference type="InterPro" id="IPR013106">
    <property type="entry name" value="Ig_V-set"/>
</dbReference>
<dbReference type="GO" id="GO:0050852">
    <property type="term" value="P:T cell receptor signaling pathway"/>
    <property type="evidence" value="ECO:0007669"/>
    <property type="project" value="TreeGrafter"/>
</dbReference>
<evidence type="ECO:0000313" key="5">
    <source>
        <dbReference type="EMBL" id="CAK6984848.1"/>
    </source>
</evidence>
<feature type="domain" description="Ig-like" evidence="4">
    <location>
        <begin position="1"/>
        <end position="88"/>
    </location>
</feature>
<dbReference type="Gene3D" id="2.60.40.10">
    <property type="entry name" value="Immunoglobulins"/>
    <property type="match status" value="2"/>
</dbReference>
<comment type="caution">
    <text evidence="5">The sequence shown here is derived from an EMBL/GenBank/DDBJ whole genome shotgun (WGS) entry which is preliminary data.</text>
</comment>
<dbReference type="SMART" id="SM00408">
    <property type="entry name" value="IGc2"/>
    <property type="match status" value="2"/>
</dbReference>
<dbReference type="SMART" id="SM00406">
    <property type="entry name" value="IGv"/>
    <property type="match status" value="2"/>
</dbReference>
<dbReference type="SMART" id="SM00409">
    <property type="entry name" value="IG"/>
    <property type="match status" value="2"/>
</dbReference>
<feature type="domain" description="Ig-like" evidence="4">
    <location>
        <begin position="118"/>
        <end position="219"/>
    </location>
</feature>
<dbReference type="InterPro" id="IPR050504">
    <property type="entry name" value="IgSF_BTN/MOG"/>
</dbReference>
<gene>
    <name evidence="5" type="ORF">FSCOSCO3_A033625</name>
</gene>
<dbReference type="AlphaFoldDB" id="A0AAV1QL15"/>
<protein>
    <submittedName>
        <fullName evidence="5">Titin-like, partial</fullName>
    </submittedName>
</protein>
<dbReference type="PANTHER" id="PTHR24100">
    <property type="entry name" value="BUTYROPHILIN"/>
    <property type="match status" value="1"/>
</dbReference>
<dbReference type="Pfam" id="PF07686">
    <property type="entry name" value="V-set"/>
    <property type="match status" value="2"/>
</dbReference>
<sequence length="263" mass="29675">HLITAKPGDDVTLPCRAPNNVTIAAVKWSRSNLDRYVYLKSDGHLNTAGQDPSYVNRVQLKDDEMKNGELSLILKNVNNKDKGTYECRYMERGGRWERAGDQIKLIVYLKVKDLPITAQPGQTVTLPCRAPNVTIAAVEWIRSDLEKRVYFKSDGHLNTADQDPSYVNRVQLEDDEMKNGELSLILKNVNSNDGGTYVCRYVEKTGRRRKRSDQMKVITSVQLKVKDGDAEGGKDKHQHLGVILPVTLIGLVVACWFYDLQEA</sequence>
<dbReference type="InterPro" id="IPR036179">
    <property type="entry name" value="Ig-like_dom_sf"/>
</dbReference>
<name>A0AAV1QL15_SCOSC</name>
<reference evidence="5 6" key="1">
    <citation type="submission" date="2024-01" db="EMBL/GenBank/DDBJ databases">
        <authorList>
            <person name="Alioto T."/>
            <person name="Alioto T."/>
            <person name="Gomez Garrido J."/>
        </authorList>
    </citation>
    <scope>NUCLEOTIDE SEQUENCE [LARGE SCALE GENOMIC DNA]</scope>
</reference>
<dbReference type="PANTHER" id="PTHR24100:SF151">
    <property type="entry name" value="ICOS LIGAND"/>
    <property type="match status" value="1"/>
</dbReference>
<feature type="non-terminal residue" evidence="5">
    <location>
        <position position="1"/>
    </location>
</feature>
<dbReference type="GO" id="GO:0005102">
    <property type="term" value="F:signaling receptor binding"/>
    <property type="evidence" value="ECO:0007669"/>
    <property type="project" value="TreeGrafter"/>
</dbReference>
<comment type="subcellular location">
    <subcellularLocation>
        <location evidence="1">Membrane</location>
    </subcellularLocation>
</comment>
<dbReference type="InterPro" id="IPR013783">
    <property type="entry name" value="Ig-like_fold"/>
</dbReference>
<keyword evidence="2" id="KW-0472">Membrane</keyword>
<dbReference type="PROSITE" id="PS50835">
    <property type="entry name" value="IG_LIKE"/>
    <property type="match status" value="2"/>
</dbReference>